<sequence>MASPTVLTANAFPTFPLPPKATTSPPTSSGPIQKAELDASKLTYTFTTNSSPIPDEVSAGCSDLTVVTDHIITATWDISTGWAAPELKPYGPLQLSPAASCLHYATECFEGLKVYRGYDGKLRMFRPEHNCARMRLSATRVSLPSFDPAELQKLVTTLIAVDCPRWLPKDRAGSFLYIRPTMIGTHAQLGVQAPKAAMLYIMLAFIPRLDSPAGGMRLLTSPQDTVRSWVGGFGYAKVGANYGPSLVAGQEAQREGFHQTLWLYGEGECTEAGGSNFFIVWRREDGKTEVLTAPLDDRIILDGVTRRSVIEVLRGGVAGDVEVAEGKYTIGELLQADKQGRILEAFVTGTAYFICPVSQIRHNAKDIHIPMGHEGKHGDITGRAKGWIYDIMYGRQEHPWGVAIPESQGL</sequence>
<dbReference type="PIRSF" id="PIRSF006468">
    <property type="entry name" value="BCAT1"/>
    <property type="match status" value="1"/>
</dbReference>
<accession>A0ABR4FQK1</accession>
<evidence type="ECO:0000256" key="7">
    <source>
        <dbReference type="RuleBase" id="RU004516"/>
    </source>
</evidence>
<dbReference type="EMBL" id="JBFTWV010000141">
    <property type="protein sequence ID" value="KAL2785544.1"/>
    <property type="molecule type" value="Genomic_DNA"/>
</dbReference>
<dbReference type="InterPro" id="IPR033939">
    <property type="entry name" value="BCAT_family"/>
</dbReference>
<dbReference type="SUPFAM" id="SSF56752">
    <property type="entry name" value="D-aminoacid aminotransferase-like PLP-dependent enzymes"/>
    <property type="match status" value="1"/>
</dbReference>
<dbReference type="Proteomes" id="UP001610563">
    <property type="component" value="Unassembled WGS sequence"/>
</dbReference>
<evidence type="ECO:0000256" key="1">
    <source>
        <dbReference type="ARBA" id="ARBA00001933"/>
    </source>
</evidence>
<dbReference type="EC" id="2.6.1.42" evidence="8"/>
<name>A0ABR4FQK1_9EURO</name>
<dbReference type="GO" id="GO:0008483">
    <property type="term" value="F:transaminase activity"/>
    <property type="evidence" value="ECO:0007669"/>
    <property type="project" value="UniProtKB-KW"/>
</dbReference>
<comment type="cofactor">
    <cofactor evidence="1 7">
        <name>pyridoxal 5'-phosphate</name>
        <dbReference type="ChEBI" id="CHEBI:597326"/>
    </cofactor>
</comment>
<evidence type="ECO:0000256" key="8">
    <source>
        <dbReference type="RuleBase" id="RU004517"/>
    </source>
</evidence>
<dbReference type="InterPro" id="IPR001544">
    <property type="entry name" value="Aminotrans_IV"/>
</dbReference>
<dbReference type="InterPro" id="IPR043132">
    <property type="entry name" value="BCAT-like_C"/>
</dbReference>
<comment type="similarity">
    <text evidence="2 6">Belongs to the class-IV pyridoxal-phosphate-dependent aminotransferase family.</text>
</comment>
<feature type="compositionally biased region" description="Low complexity" evidence="9">
    <location>
        <begin position="20"/>
        <end position="31"/>
    </location>
</feature>
<organism evidence="10 11">
    <name type="scientific">Aspergillus keveii</name>
    <dbReference type="NCBI Taxonomy" id="714993"/>
    <lineage>
        <taxon>Eukaryota</taxon>
        <taxon>Fungi</taxon>
        <taxon>Dikarya</taxon>
        <taxon>Ascomycota</taxon>
        <taxon>Pezizomycotina</taxon>
        <taxon>Eurotiomycetes</taxon>
        <taxon>Eurotiomycetidae</taxon>
        <taxon>Eurotiales</taxon>
        <taxon>Aspergillaceae</taxon>
        <taxon>Aspergillus</taxon>
        <taxon>Aspergillus subgen. Nidulantes</taxon>
    </lineage>
</organism>
<evidence type="ECO:0000256" key="6">
    <source>
        <dbReference type="RuleBase" id="RU004106"/>
    </source>
</evidence>
<keyword evidence="5 7" id="KW-0663">Pyridoxal phosphate</keyword>
<keyword evidence="11" id="KW-1185">Reference proteome</keyword>
<dbReference type="InterPro" id="IPR043131">
    <property type="entry name" value="BCAT-like_N"/>
</dbReference>
<comment type="catalytic activity">
    <reaction evidence="8">
        <text>L-leucine + 2-oxoglutarate = 4-methyl-2-oxopentanoate + L-glutamate</text>
        <dbReference type="Rhea" id="RHEA:18321"/>
        <dbReference type="ChEBI" id="CHEBI:16810"/>
        <dbReference type="ChEBI" id="CHEBI:17865"/>
        <dbReference type="ChEBI" id="CHEBI:29985"/>
        <dbReference type="ChEBI" id="CHEBI:57427"/>
        <dbReference type="EC" id="2.6.1.42"/>
    </reaction>
</comment>
<evidence type="ECO:0000313" key="11">
    <source>
        <dbReference type="Proteomes" id="UP001610563"/>
    </source>
</evidence>
<keyword evidence="8" id="KW-0100">Branched-chain amino acid biosynthesis</keyword>
<evidence type="ECO:0000256" key="9">
    <source>
        <dbReference type="SAM" id="MobiDB-lite"/>
    </source>
</evidence>
<dbReference type="Pfam" id="PF01063">
    <property type="entry name" value="Aminotran_4"/>
    <property type="match status" value="1"/>
</dbReference>
<dbReference type="Gene3D" id="3.20.10.10">
    <property type="entry name" value="D-amino Acid Aminotransferase, subunit A, domain 2"/>
    <property type="match status" value="1"/>
</dbReference>
<protein>
    <recommendedName>
        <fullName evidence="8">Branched-chain-amino-acid aminotransferase</fullName>
        <ecNumber evidence="8">2.6.1.42</ecNumber>
    </recommendedName>
</protein>
<keyword evidence="8" id="KW-0028">Amino-acid biosynthesis</keyword>
<proteinExistence type="inferred from homology"/>
<dbReference type="CDD" id="cd01557">
    <property type="entry name" value="BCAT_beta_family"/>
    <property type="match status" value="1"/>
</dbReference>
<evidence type="ECO:0000256" key="3">
    <source>
        <dbReference type="ARBA" id="ARBA00022576"/>
    </source>
</evidence>
<evidence type="ECO:0000256" key="4">
    <source>
        <dbReference type="ARBA" id="ARBA00022679"/>
    </source>
</evidence>
<comment type="catalytic activity">
    <reaction evidence="8">
        <text>L-isoleucine + 2-oxoglutarate = (S)-3-methyl-2-oxopentanoate + L-glutamate</text>
        <dbReference type="Rhea" id="RHEA:24801"/>
        <dbReference type="ChEBI" id="CHEBI:16810"/>
        <dbReference type="ChEBI" id="CHEBI:29985"/>
        <dbReference type="ChEBI" id="CHEBI:35146"/>
        <dbReference type="ChEBI" id="CHEBI:58045"/>
        <dbReference type="EC" id="2.6.1.42"/>
    </reaction>
</comment>
<comment type="catalytic activity">
    <reaction evidence="8">
        <text>L-valine + 2-oxoglutarate = 3-methyl-2-oxobutanoate + L-glutamate</text>
        <dbReference type="Rhea" id="RHEA:24813"/>
        <dbReference type="ChEBI" id="CHEBI:11851"/>
        <dbReference type="ChEBI" id="CHEBI:16810"/>
        <dbReference type="ChEBI" id="CHEBI:29985"/>
        <dbReference type="ChEBI" id="CHEBI:57762"/>
        <dbReference type="EC" id="2.6.1.42"/>
    </reaction>
</comment>
<gene>
    <name evidence="10" type="ORF">BJX66DRAFT_342986</name>
</gene>
<dbReference type="InterPro" id="IPR036038">
    <property type="entry name" value="Aminotransferase-like"/>
</dbReference>
<dbReference type="Gene3D" id="3.30.470.10">
    <property type="match status" value="1"/>
</dbReference>
<comment type="caution">
    <text evidence="10">The sequence shown here is derived from an EMBL/GenBank/DDBJ whole genome shotgun (WGS) entry which is preliminary data.</text>
</comment>
<dbReference type="InterPro" id="IPR018300">
    <property type="entry name" value="Aminotrans_IV_CS"/>
</dbReference>
<dbReference type="InterPro" id="IPR005786">
    <property type="entry name" value="B_amino_transII"/>
</dbReference>
<evidence type="ECO:0000256" key="5">
    <source>
        <dbReference type="ARBA" id="ARBA00022898"/>
    </source>
</evidence>
<feature type="region of interest" description="Disordered" evidence="9">
    <location>
        <begin position="1"/>
        <end position="32"/>
    </location>
</feature>
<dbReference type="PANTHER" id="PTHR11825">
    <property type="entry name" value="SUBGROUP IIII AMINOTRANSFERASE"/>
    <property type="match status" value="1"/>
</dbReference>
<keyword evidence="4 8" id="KW-0808">Transferase</keyword>
<dbReference type="PROSITE" id="PS00770">
    <property type="entry name" value="AA_TRANSFER_CLASS_4"/>
    <property type="match status" value="1"/>
</dbReference>
<evidence type="ECO:0000256" key="2">
    <source>
        <dbReference type="ARBA" id="ARBA00009320"/>
    </source>
</evidence>
<keyword evidence="3 8" id="KW-0032">Aminotransferase</keyword>
<reference evidence="10 11" key="1">
    <citation type="submission" date="2024-07" db="EMBL/GenBank/DDBJ databases">
        <title>Section-level genome sequencing and comparative genomics of Aspergillus sections Usti and Cavernicolus.</title>
        <authorList>
            <consortium name="Lawrence Berkeley National Laboratory"/>
            <person name="Nybo J.L."/>
            <person name="Vesth T.C."/>
            <person name="Theobald S."/>
            <person name="Frisvad J.C."/>
            <person name="Larsen T.O."/>
            <person name="Kjaerboelling I."/>
            <person name="Rothschild-Mancinelli K."/>
            <person name="Lyhne E.K."/>
            <person name="Kogle M.E."/>
            <person name="Barry K."/>
            <person name="Clum A."/>
            <person name="Na H."/>
            <person name="Ledsgaard L."/>
            <person name="Lin J."/>
            <person name="Lipzen A."/>
            <person name="Kuo A."/>
            <person name="Riley R."/>
            <person name="Mondo S."/>
            <person name="Labutti K."/>
            <person name="Haridas S."/>
            <person name="Pangalinan J."/>
            <person name="Salamov A.A."/>
            <person name="Simmons B.A."/>
            <person name="Magnuson J.K."/>
            <person name="Chen J."/>
            <person name="Drula E."/>
            <person name="Henrissat B."/>
            <person name="Wiebenga A."/>
            <person name="Lubbers R.J."/>
            <person name="Gomes A.C."/>
            <person name="Makela M.R."/>
            <person name="Stajich J."/>
            <person name="Grigoriev I.V."/>
            <person name="Mortensen U.H."/>
            <person name="De Vries R.P."/>
            <person name="Baker S.E."/>
            <person name="Andersen M.R."/>
        </authorList>
    </citation>
    <scope>NUCLEOTIDE SEQUENCE [LARGE SCALE GENOMIC DNA]</scope>
    <source>
        <strain evidence="10 11">CBS 209.92</strain>
    </source>
</reference>
<evidence type="ECO:0000313" key="10">
    <source>
        <dbReference type="EMBL" id="KAL2785544.1"/>
    </source>
</evidence>
<dbReference type="PANTHER" id="PTHR11825:SF69">
    <property type="entry name" value="BRANCHED-CHAIN-AMINO-ACID AMINOTRANSFERASE"/>
    <property type="match status" value="1"/>
</dbReference>